<keyword evidence="1" id="KW-0732">Signal</keyword>
<dbReference type="Gene3D" id="3.40.50.1820">
    <property type="entry name" value="alpha/beta hydrolase"/>
    <property type="match status" value="1"/>
</dbReference>
<gene>
    <name evidence="3" type="ORF">EJ03DRAFT_24528</name>
</gene>
<protein>
    <submittedName>
        <fullName evidence="3">Alpha/beta-hydrolase</fullName>
    </submittedName>
</protein>
<evidence type="ECO:0000259" key="2">
    <source>
        <dbReference type="Pfam" id="PF00135"/>
    </source>
</evidence>
<dbReference type="GO" id="GO:0016787">
    <property type="term" value="F:hydrolase activity"/>
    <property type="evidence" value="ECO:0007669"/>
    <property type="project" value="UniProtKB-KW"/>
</dbReference>
<organism evidence="3 4">
    <name type="scientific">Teratosphaeria nubilosa</name>
    <dbReference type="NCBI Taxonomy" id="161662"/>
    <lineage>
        <taxon>Eukaryota</taxon>
        <taxon>Fungi</taxon>
        <taxon>Dikarya</taxon>
        <taxon>Ascomycota</taxon>
        <taxon>Pezizomycotina</taxon>
        <taxon>Dothideomycetes</taxon>
        <taxon>Dothideomycetidae</taxon>
        <taxon>Mycosphaerellales</taxon>
        <taxon>Teratosphaeriaceae</taxon>
        <taxon>Teratosphaeria</taxon>
    </lineage>
</organism>
<dbReference type="InterPro" id="IPR050309">
    <property type="entry name" value="Type-B_Carboxylest/Lipase"/>
</dbReference>
<name>A0A6G1LFL7_9PEZI</name>
<sequence>MRRHHALSVAGTLLGLSTRVLTNISHARNASAPLVKLAQGTYEGFRDSSGNAVFLGIPFAASTGDTNRWRPPQEVAEHPDLVFNATAYGFTCPQAITGSLYSQQDEDCLNANIWAPAGASEGAKLPVFVYMYGGAMVTGSSSNPQCQGNNFARNGVIMVSFNIRESIWAYPASCELHETSHGSSQNLGILDVEFAMEWIRENIQHFGGDKDHIVFGGHASGSVHVDHYLWNHPDTWLAGAVEMSANGPCSLHCVRTSDKHTDRAMYVHEDAWQQRSVHDYPRLRTK</sequence>
<proteinExistence type="predicted"/>
<accession>A0A6G1LFL7</accession>
<dbReference type="Pfam" id="PF00135">
    <property type="entry name" value="COesterase"/>
    <property type="match status" value="1"/>
</dbReference>
<dbReference type="EMBL" id="ML995818">
    <property type="protein sequence ID" value="KAF2771743.1"/>
    <property type="molecule type" value="Genomic_DNA"/>
</dbReference>
<keyword evidence="3" id="KW-0378">Hydrolase</keyword>
<evidence type="ECO:0000313" key="4">
    <source>
        <dbReference type="Proteomes" id="UP000799436"/>
    </source>
</evidence>
<dbReference type="InterPro" id="IPR002018">
    <property type="entry name" value="CarbesteraseB"/>
</dbReference>
<feature type="domain" description="Carboxylesterase type B" evidence="2">
    <location>
        <begin position="32"/>
        <end position="253"/>
    </location>
</feature>
<feature type="signal peptide" evidence="1">
    <location>
        <begin position="1"/>
        <end position="22"/>
    </location>
</feature>
<dbReference type="PANTHER" id="PTHR11559">
    <property type="entry name" value="CARBOXYLESTERASE"/>
    <property type="match status" value="1"/>
</dbReference>
<dbReference type="SUPFAM" id="SSF53474">
    <property type="entry name" value="alpha/beta-Hydrolases"/>
    <property type="match status" value="1"/>
</dbReference>
<dbReference type="AlphaFoldDB" id="A0A6G1LFL7"/>
<evidence type="ECO:0000256" key="1">
    <source>
        <dbReference type="SAM" id="SignalP"/>
    </source>
</evidence>
<dbReference type="Proteomes" id="UP000799436">
    <property type="component" value="Unassembled WGS sequence"/>
</dbReference>
<dbReference type="InterPro" id="IPR029058">
    <property type="entry name" value="AB_hydrolase_fold"/>
</dbReference>
<evidence type="ECO:0000313" key="3">
    <source>
        <dbReference type="EMBL" id="KAF2771743.1"/>
    </source>
</evidence>
<dbReference type="OrthoDB" id="408631at2759"/>
<keyword evidence="4" id="KW-1185">Reference proteome</keyword>
<feature type="chain" id="PRO_5026177592" evidence="1">
    <location>
        <begin position="23"/>
        <end position="286"/>
    </location>
</feature>
<reference evidence="3" key="1">
    <citation type="journal article" date="2020" name="Stud. Mycol.">
        <title>101 Dothideomycetes genomes: a test case for predicting lifestyles and emergence of pathogens.</title>
        <authorList>
            <person name="Haridas S."/>
            <person name="Albert R."/>
            <person name="Binder M."/>
            <person name="Bloem J."/>
            <person name="Labutti K."/>
            <person name="Salamov A."/>
            <person name="Andreopoulos B."/>
            <person name="Baker S."/>
            <person name="Barry K."/>
            <person name="Bills G."/>
            <person name="Bluhm B."/>
            <person name="Cannon C."/>
            <person name="Castanera R."/>
            <person name="Culley D."/>
            <person name="Daum C."/>
            <person name="Ezra D."/>
            <person name="Gonzalez J."/>
            <person name="Henrissat B."/>
            <person name="Kuo A."/>
            <person name="Liang C."/>
            <person name="Lipzen A."/>
            <person name="Lutzoni F."/>
            <person name="Magnuson J."/>
            <person name="Mondo S."/>
            <person name="Nolan M."/>
            <person name="Ohm R."/>
            <person name="Pangilinan J."/>
            <person name="Park H.-J."/>
            <person name="Ramirez L."/>
            <person name="Alfaro M."/>
            <person name="Sun H."/>
            <person name="Tritt A."/>
            <person name="Yoshinaga Y."/>
            <person name="Zwiers L.-H."/>
            <person name="Turgeon B."/>
            <person name="Goodwin S."/>
            <person name="Spatafora J."/>
            <person name="Crous P."/>
            <person name="Grigoriev I."/>
        </authorList>
    </citation>
    <scope>NUCLEOTIDE SEQUENCE</scope>
    <source>
        <strain evidence="3">CBS 116005</strain>
    </source>
</reference>